<reference evidence="1 2" key="1">
    <citation type="submission" date="2014-09" db="EMBL/GenBank/DDBJ databases">
        <title>Complete genome sequence of Endomicrobium proavitum.</title>
        <authorList>
            <person name="Zheng H."/>
        </authorList>
    </citation>
    <scope>NUCLEOTIDE SEQUENCE [LARGE SCALE GENOMIC DNA]</scope>
    <source>
        <strain evidence="1 2">Rsa215</strain>
    </source>
</reference>
<dbReference type="KEGG" id="epo:Epro_0933"/>
<keyword evidence="2" id="KW-1185">Reference proteome</keyword>
<proteinExistence type="predicted"/>
<dbReference type="Proteomes" id="UP000035337">
    <property type="component" value="Chromosome"/>
</dbReference>
<dbReference type="AlphaFoldDB" id="A0A0G3WKA8"/>
<dbReference type="OrthoDB" id="9813027at2"/>
<accession>A0A0G3WKA8</accession>
<protein>
    <submittedName>
        <fullName evidence="1">Uncharacterized protein</fullName>
    </submittedName>
</protein>
<sequence length="115" mass="12869">MKIHFSNQGNLRNFRNFVNSVDFSEPEKLEISTHDKWIAVHPANIVIAAALALKVGRKNACILGKVPKTGLYLDRMGLYSLTNTSSPFAYDKKESSGRFVPLTIIKTANEQSHFC</sequence>
<dbReference type="STRING" id="1408281.Epro_0933"/>
<dbReference type="EMBL" id="CP009498">
    <property type="protein sequence ID" value="AKL98312.1"/>
    <property type="molecule type" value="Genomic_DNA"/>
</dbReference>
<dbReference type="RefSeq" id="WP_052570865.1">
    <property type="nucleotide sequence ID" value="NZ_CP009498.1"/>
</dbReference>
<evidence type="ECO:0000313" key="2">
    <source>
        <dbReference type="Proteomes" id="UP000035337"/>
    </source>
</evidence>
<gene>
    <name evidence="1" type="ORF">Epro_0933</name>
</gene>
<organism evidence="1 2">
    <name type="scientific">Endomicrobium proavitum</name>
    <dbReference type="NCBI Taxonomy" id="1408281"/>
    <lineage>
        <taxon>Bacteria</taxon>
        <taxon>Pseudomonadati</taxon>
        <taxon>Elusimicrobiota</taxon>
        <taxon>Endomicrobiia</taxon>
        <taxon>Endomicrobiales</taxon>
        <taxon>Endomicrobiaceae</taxon>
        <taxon>Endomicrobium</taxon>
    </lineage>
</organism>
<name>A0A0G3WKA8_9BACT</name>
<evidence type="ECO:0000313" key="1">
    <source>
        <dbReference type="EMBL" id="AKL98312.1"/>
    </source>
</evidence>